<evidence type="ECO:0000313" key="2">
    <source>
        <dbReference type="Proteomes" id="UP001149163"/>
    </source>
</evidence>
<dbReference type="Proteomes" id="UP001149163">
    <property type="component" value="Unassembled WGS sequence"/>
</dbReference>
<organism evidence="1 2">
    <name type="scientific">Penicillium canariense</name>
    <dbReference type="NCBI Taxonomy" id="189055"/>
    <lineage>
        <taxon>Eukaryota</taxon>
        <taxon>Fungi</taxon>
        <taxon>Dikarya</taxon>
        <taxon>Ascomycota</taxon>
        <taxon>Pezizomycotina</taxon>
        <taxon>Eurotiomycetes</taxon>
        <taxon>Eurotiomycetidae</taxon>
        <taxon>Eurotiales</taxon>
        <taxon>Aspergillaceae</taxon>
        <taxon>Penicillium</taxon>
    </lineage>
</organism>
<dbReference type="GeneID" id="81428272"/>
<reference evidence="1" key="1">
    <citation type="submission" date="2022-11" db="EMBL/GenBank/DDBJ databases">
        <authorList>
            <person name="Petersen C."/>
        </authorList>
    </citation>
    <scope>NUCLEOTIDE SEQUENCE</scope>
    <source>
        <strain evidence="1">IBT 26290</strain>
    </source>
</reference>
<protein>
    <submittedName>
        <fullName evidence="1">Uncharacterized protein</fullName>
    </submittedName>
</protein>
<proteinExistence type="predicted"/>
<dbReference type="EMBL" id="JAPQKN010000004">
    <property type="protein sequence ID" value="KAJ5159967.1"/>
    <property type="molecule type" value="Genomic_DNA"/>
</dbReference>
<name>A0A9W9HVX8_9EURO</name>
<accession>A0A9W9HVX8</accession>
<evidence type="ECO:0000313" key="1">
    <source>
        <dbReference type="EMBL" id="KAJ5159967.1"/>
    </source>
</evidence>
<comment type="caution">
    <text evidence="1">The sequence shown here is derived from an EMBL/GenBank/DDBJ whole genome shotgun (WGS) entry which is preliminary data.</text>
</comment>
<dbReference type="AlphaFoldDB" id="A0A9W9HVX8"/>
<dbReference type="RefSeq" id="XP_056541525.1">
    <property type="nucleotide sequence ID" value="XM_056689096.1"/>
</dbReference>
<keyword evidence="2" id="KW-1185">Reference proteome</keyword>
<sequence>MNIVAQRGPCTTHWATNYLGEYPTIRQLPASHGEGKTCLHGPGDGECTNVAAADLETGYHMATLSVRIRCRQHPRQVLGDRRLLLYPPEGQLLLNPSHPSEMLYIQPEGQPAACSTSRTIGVGVMFSQNQHVC</sequence>
<reference evidence="1" key="2">
    <citation type="journal article" date="2023" name="IMA Fungus">
        <title>Comparative genomic study of the Penicillium genus elucidates a diverse pangenome and 15 lateral gene transfer events.</title>
        <authorList>
            <person name="Petersen C."/>
            <person name="Sorensen T."/>
            <person name="Nielsen M.R."/>
            <person name="Sondergaard T.E."/>
            <person name="Sorensen J.L."/>
            <person name="Fitzpatrick D.A."/>
            <person name="Frisvad J.C."/>
            <person name="Nielsen K.L."/>
        </authorList>
    </citation>
    <scope>NUCLEOTIDE SEQUENCE</scope>
    <source>
        <strain evidence="1">IBT 26290</strain>
    </source>
</reference>
<gene>
    <name evidence="1" type="ORF">N7482_006971</name>
</gene>